<proteinExistence type="predicted"/>
<dbReference type="EMBL" id="JBAMIC010004070">
    <property type="protein sequence ID" value="KAK7088699.1"/>
    <property type="molecule type" value="Genomic_DNA"/>
</dbReference>
<organism evidence="2 3">
    <name type="scientific">Littorina saxatilis</name>
    <dbReference type="NCBI Taxonomy" id="31220"/>
    <lineage>
        <taxon>Eukaryota</taxon>
        <taxon>Metazoa</taxon>
        <taxon>Spiralia</taxon>
        <taxon>Lophotrochozoa</taxon>
        <taxon>Mollusca</taxon>
        <taxon>Gastropoda</taxon>
        <taxon>Caenogastropoda</taxon>
        <taxon>Littorinimorpha</taxon>
        <taxon>Littorinoidea</taxon>
        <taxon>Littorinidae</taxon>
        <taxon>Littorina</taxon>
    </lineage>
</organism>
<evidence type="ECO:0000256" key="1">
    <source>
        <dbReference type="SAM" id="SignalP"/>
    </source>
</evidence>
<keyword evidence="3" id="KW-1185">Reference proteome</keyword>
<dbReference type="Proteomes" id="UP001374579">
    <property type="component" value="Unassembled WGS sequence"/>
</dbReference>
<feature type="signal peptide" evidence="1">
    <location>
        <begin position="1"/>
        <end position="20"/>
    </location>
</feature>
<dbReference type="AlphaFoldDB" id="A0AAN9FXZ7"/>
<protein>
    <submittedName>
        <fullName evidence="2">Uncharacterized protein</fullName>
    </submittedName>
</protein>
<comment type="caution">
    <text evidence="2">The sequence shown here is derived from an EMBL/GenBank/DDBJ whole genome shotgun (WGS) entry which is preliminary data.</text>
</comment>
<evidence type="ECO:0000313" key="3">
    <source>
        <dbReference type="Proteomes" id="UP001374579"/>
    </source>
</evidence>
<sequence>MLIVLLLLSSLVALSGGGAAKRQQPGCPLVRCKPPPCDNPWPHYYFHEPAGTFCKGCDYCLFGGGKKRLAVGLSLPFNMCPLRSCANPGFCSVPLAMNYFTFQGKQCPGCPFCPAGNSQISLS</sequence>
<reference evidence="2 3" key="1">
    <citation type="submission" date="2024-02" db="EMBL/GenBank/DDBJ databases">
        <title>Chromosome-scale genome assembly of the rough periwinkle Littorina saxatilis.</title>
        <authorList>
            <person name="De Jode A."/>
            <person name="Faria R."/>
            <person name="Formenti G."/>
            <person name="Sims Y."/>
            <person name="Smith T.P."/>
            <person name="Tracey A."/>
            <person name="Wood J.M.D."/>
            <person name="Zagrodzka Z.B."/>
            <person name="Johannesson K."/>
            <person name="Butlin R.K."/>
            <person name="Leder E.H."/>
        </authorList>
    </citation>
    <scope>NUCLEOTIDE SEQUENCE [LARGE SCALE GENOMIC DNA]</scope>
    <source>
        <strain evidence="2">Snail1</strain>
        <tissue evidence="2">Muscle</tissue>
    </source>
</reference>
<accession>A0AAN9FXZ7</accession>
<name>A0AAN9FXZ7_9CAEN</name>
<feature type="chain" id="PRO_5042827561" evidence="1">
    <location>
        <begin position="21"/>
        <end position="123"/>
    </location>
</feature>
<keyword evidence="1" id="KW-0732">Signal</keyword>
<gene>
    <name evidence="2" type="ORF">V1264_022588</name>
</gene>
<evidence type="ECO:0000313" key="2">
    <source>
        <dbReference type="EMBL" id="KAK7088699.1"/>
    </source>
</evidence>